<dbReference type="Proteomes" id="UP000789920">
    <property type="component" value="Unassembled WGS sequence"/>
</dbReference>
<comment type="caution">
    <text evidence="1">The sequence shown here is derived from an EMBL/GenBank/DDBJ whole genome shotgun (WGS) entry which is preliminary data.</text>
</comment>
<accession>A0ACA9KNS9</accession>
<keyword evidence="2" id="KW-1185">Reference proteome</keyword>
<reference evidence="1" key="1">
    <citation type="submission" date="2021-06" db="EMBL/GenBank/DDBJ databases">
        <authorList>
            <person name="Kallberg Y."/>
            <person name="Tangrot J."/>
            <person name="Rosling A."/>
        </authorList>
    </citation>
    <scope>NUCLEOTIDE SEQUENCE</scope>
    <source>
        <strain evidence="1">MA461A</strain>
    </source>
</reference>
<name>A0ACA9KNS9_9GLOM</name>
<sequence>MFPQRRSGRWTDQEKQLLETLVQTYGYNWRLIAILMQQTRDQRQIREHYLNHQNPANAELHHPNPKEFRNCLGNMVVSGNLSLHFSLASVLLWSQNQQPDFAPFGSYQQLDHHQFGDNQQQPALSPPSDSS</sequence>
<evidence type="ECO:0000313" key="1">
    <source>
        <dbReference type="EMBL" id="CAG8484435.1"/>
    </source>
</evidence>
<feature type="non-terminal residue" evidence="1">
    <location>
        <position position="131"/>
    </location>
</feature>
<protein>
    <submittedName>
        <fullName evidence="1">30668_t:CDS:1</fullName>
    </submittedName>
</protein>
<gene>
    <name evidence="1" type="ORF">RPERSI_LOCUS1121</name>
</gene>
<organism evidence="1 2">
    <name type="scientific">Racocetra persica</name>
    <dbReference type="NCBI Taxonomy" id="160502"/>
    <lineage>
        <taxon>Eukaryota</taxon>
        <taxon>Fungi</taxon>
        <taxon>Fungi incertae sedis</taxon>
        <taxon>Mucoromycota</taxon>
        <taxon>Glomeromycotina</taxon>
        <taxon>Glomeromycetes</taxon>
        <taxon>Diversisporales</taxon>
        <taxon>Gigasporaceae</taxon>
        <taxon>Racocetra</taxon>
    </lineage>
</organism>
<proteinExistence type="predicted"/>
<evidence type="ECO:0000313" key="2">
    <source>
        <dbReference type="Proteomes" id="UP000789920"/>
    </source>
</evidence>
<dbReference type="EMBL" id="CAJVQC010000958">
    <property type="protein sequence ID" value="CAG8484435.1"/>
    <property type="molecule type" value="Genomic_DNA"/>
</dbReference>